<comment type="subcellular location">
    <subcellularLocation>
        <location evidence="1 7">Cell outer membrane</location>
        <topology evidence="1 7">Multi-pass membrane protein</topology>
    </subcellularLocation>
</comment>
<keyword evidence="3 7" id="KW-1134">Transmembrane beta strand</keyword>
<dbReference type="NCBIfam" id="TIGR04056">
    <property type="entry name" value="OMP_RagA_SusC"/>
    <property type="match status" value="1"/>
</dbReference>
<evidence type="ECO:0000256" key="4">
    <source>
        <dbReference type="ARBA" id="ARBA00022692"/>
    </source>
</evidence>
<proteinExistence type="inferred from homology"/>
<reference evidence="10 11" key="1">
    <citation type="submission" date="2017-02" db="EMBL/GenBank/DDBJ databases">
        <authorList>
            <person name="Peterson S.W."/>
        </authorList>
    </citation>
    <scope>NUCLEOTIDE SEQUENCE [LARGE SCALE GENOMIC DNA]</scope>
    <source>
        <strain evidence="10 11">ATCC 700135</strain>
    </source>
</reference>
<dbReference type="Pfam" id="PF07715">
    <property type="entry name" value="Plug"/>
    <property type="match status" value="1"/>
</dbReference>
<evidence type="ECO:0000313" key="11">
    <source>
        <dbReference type="Proteomes" id="UP000189956"/>
    </source>
</evidence>
<dbReference type="GO" id="GO:0009279">
    <property type="term" value="C:cell outer membrane"/>
    <property type="evidence" value="ECO:0007669"/>
    <property type="project" value="UniProtKB-SubCell"/>
</dbReference>
<evidence type="ECO:0000256" key="6">
    <source>
        <dbReference type="ARBA" id="ARBA00023237"/>
    </source>
</evidence>
<dbReference type="SUPFAM" id="SSF49464">
    <property type="entry name" value="Carboxypeptidase regulatory domain-like"/>
    <property type="match status" value="1"/>
</dbReference>
<dbReference type="InterPro" id="IPR037066">
    <property type="entry name" value="Plug_dom_sf"/>
</dbReference>
<dbReference type="Gene3D" id="2.170.130.10">
    <property type="entry name" value="TonB-dependent receptor, plug domain"/>
    <property type="match status" value="1"/>
</dbReference>
<dbReference type="InterPro" id="IPR012910">
    <property type="entry name" value="Plug_dom"/>
</dbReference>
<evidence type="ECO:0000256" key="7">
    <source>
        <dbReference type="PROSITE-ProRule" id="PRU01360"/>
    </source>
</evidence>
<dbReference type="PROSITE" id="PS52016">
    <property type="entry name" value="TONB_DEPENDENT_REC_3"/>
    <property type="match status" value="1"/>
</dbReference>
<dbReference type="InterPro" id="IPR023996">
    <property type="entry name" value="TonB-dep_OMP_SusC/RagA"/>
</dbReference>
<dbReference type="InterPro" id="IPR008969">
    <property type="entry name" value="CarboxyPept-like_regulatory"/>
</dbReference>
<dbReference type="EMBL" id="FUWL01000003">
    <property type="protein sequence ID" value="SJZ31917.1"/>
    <property type="molecule type" value="Genomic_DNA"/>
</dbReference>
<feature type="region of interest" description="Disordered" evidence="8">
    <location>
        <begin position="49"/>
        <end position="77"/>
    </location>
</feature>
<feature type="compositionally biased region" description="Polar residues" evidence="8">
    <location>
        <begin position="56"/>
        <end position="72"/>
    </location>
</feature>
<protein>
    <submittedName>
        <fullName evidence="10">TonB-linked outer membrane protein, SusC/RagA family</fullName>
    </submittedName>
</protein>
<dbReference type="Gene3D" id="2.60.40.1120">
    <property type="entry name" value="Carboxypeptidase-like, regulatory domain"/>
    <property type="match status" value="1"/>
</dbReference>
<sequence>MKNAIYRKREVADRVKSKPRRLSRLFVPCLLASFLPQFTTLSAQNDKYEAGGGSRTVLTPGSISSSTDTVQQRKTRKISGKVVDENNDPLPGVRILIKETKRGGVTNDQGVFSLTLTDEEHTLILSYVGMKTQEVVVTKGTTFNIALQPQAEGLSEVVVTGYQTISKERATGAFDIVKKDFLEKPAINLASKLVGSVAGLQATQDAEGNMSFSIRGQSSIMTNASPLVVVDGFPIEDSFSSINPDDVASVSVLKDAAAASIWGARATNGVIVVTTKRAKAGQPLRVSASVLTRIGSRPDLDYVLNRASASETVEFEKMQFGKWGNSLVAMNLKKNVYQYRSQATTLYNEFQLGNISETEMNEKLALLQGLDNRQQMRDLLFRSPVSQQYNVSLSGASEKMTNNLSLMYEHDRRASIKNQSENLMVNYRNNIALFKWMDINLSTMLQYKKANTSGISISELRDLAPYDMLVNPDGSYTDVNTSYFRPLIERSVPKDQFPYSDWSYNPITEMNNRDLTNAQLNTRLNAGITLKPLEGLSLESKIQYEIFKHDFRRLYNDKTWFVRKAVNEAASWDTDTQTVTPNLPKGSILDEEQLNSRTYNFRNQVNFNRLFADKHNISVLLGTEISETVHNIRIPATSYGYDDEHLTVGTFPNGPGGYPNSIYNWLGRGQTFDYTNKYKESTDRFLSVYANAAYTFMNKYSISGSFRNDASNFISDDPKYRYSPFWSMGMSWNIGEESFLKGMSKLDLLKLRMTYGYNGNSDNSTSFKPLMRMTGVNPFTGEMTGELTSKGNPTLRWERTSILNLGVDFSVLSGMISGKIDYYNKHGKDILAAIDIPMAHGSKREKINNAEILNRGIEVELNVQKNIYRNKIGWRGTLNFSYNSNKILKLFRSTQPHWVLVGQSGSHSYVEGYDANELWSYVYGGVQNIGTPDAPNMQPVIKMNDGGVSGFANLSVKDGLDFCRPQGALVAPYVAGMLNSFNIYDFTVSFLLTGKFGHVFRRTGFNYPSISDRGVYPNKLLSEVIRSDGSDIVPLPKRDDDQTYAKYAEFAYYMDYLTESASHVRLSEVNLTYTLPSSVTSRVGVRNASVYVQGNNLLTIKQTKYDEDPEFKRGALRLQPTWLFGLKLEF</sequence>
<accession>A0A1T4JPE6</accession>
<feature type="domain" description="TonB-dependent receptor plug" evidence="9">
    <location>
        <begin position="167"/>
        <end position="270"/>
    </location>
</feature>
<dbReference type="NCBIfam" id="TIGR04057">
    <property type="entry name" value="SusC_RagA_signa"/>
    <property type="match status" value="1"/>
</dbReference>
<gene>
    <name evidence="10" type="ORF">SAMN02745205_00213</name>
</gene>
<dbReference type="InterPro" id="IPR023997">
    <property type="entry name" value="TonB-dep_OMP_SusC/RagA_CS"/>
</dbReference>
<dbReference type="RefSeq" id="WP_078735474.1">
    <property type="nucleotide sequence ID" value="NZ_FUWL01000003.1"/>
</dbReference>
<keyword evidence="4 7" id="KW-0812">Transmembrane</keyword>
<evidence type="ECO:0000256" key="3">
    <source>
        <dbReference type="ARBA" id="ARBA00022452"/>
    </source>
</evidence>
<dbReference type="InterPro" id="IPR039426">
    <property type="entry name" value="TonB-dep_rcpt-like"/>
</dbReference>
<dbReference type="Gene3D" id="2.40.170.20">
    <property type="entry name" value="TonB-dependent receptor, beta-barrel domain"/>
    <property type="match status" value="1"/>
</dbReference>
<evidence type="ECO:0000256" key="5">
    <source>
        <dbReference type="ARBA" id="ARBA00023136"/>
    </source>
</evidence>
<dbReference type="AlphaFoldDB" id="A0A1T4JPE6"/>
<dbReference type="SUPFAM" id="SSF56935">
    <property type="entry name" value="Porins"/>
    <property type="match status" value="1"/>
</dbReference>
<evidence type="ECO:0000313" key="10">
    <source>
        <dbReference type="EMBL" id="SJZ31917.1"/>
    </source>
</evidence>
<keyword evidence="6 7" id="KW-0998">Cell outer membrane</keyword>
<evidence type="ECO:0000256" key="8">
    <source>
        <dbReference type="SAM" id="MobiDB-lite"/>
    </source>
</evidence>
<evidence type="ECO:0000259" key="9">
    <source>
        <dbReference type="Pfam" id="PF07715"/>
    </source>
</evidence>
<organism evidence="10 11">
    <name type="scientific">Porphyromonas cangingivalis</name>
    <dbReference type="NCBI Taxonomy" id="36874"/>
    <lineage>
        <taxon>Bacteria</taxon>
        <taxon>Pseudomonadati</taxon>
        <taxon>Bacteroidota</taxon>
        <taxon>Bacteroidia</taxon>
        <taxon>Bacteroidales</taxon>
        <taxon>Porphyromonadaceae</taxon>
        <taxon>Porphyromonas</taxon>
    </lineage>
</organism>
<evidence type="ECO:0000256" key="2">
    <source>
        <dbReference type="ARBA" id="ARBA00022448"/>
    </source>
</evidence>
<name>A0A1T4JPE6_PORCN</name>
<comment type="similarity">
    <text evidence="7">Belongs to the TonB-dependent receptor family.</text>
</comment>
<keyword evidence="2 7" id="KW-0813">Transport</keyword>
<evidence type="ECO:0000256" key="1">
    <source>
        <dbReference type="ARBA" id="ARBA00004571"/>
    </source>
</evidence>
<dbReference type="Proteomes" id="UP000189956">
    <property type="component" value="Unassembled WGS sequence"/>
</dbReference>
<dbReference type="Pfam" id="PF13715">
    <property type="entry name" value="CarbopepD_reg_2"/>
    <property type="match status" value="1"/>
</dbReference>
<keyword evidence="5 7" id="KW-0472">Membrane</keyword>
<dbReference type="InterPro" id="IPR036942">
    <property type="entry name" value="Beta-barrel_TonB_sf"/>
</dbReference>